<evidence type="ECO:0000256" key="1">
    <source>
        <dbReference type="SAM" id="MobiDB-lite"/>
    </source>
</evidence>
<sequence length="916" mass="102152">MDDLSGLDWSVAPSVANRGPAGTISYLPSKQPNISPRNLGNSLPISISSSSYGKSVSTSSPAFNTKTIDSFSNLISFGSPKESTLTLQQQQQKLDAEKKKQAIEKQNLYNMQFGNSQFWDNIETKSLSQNYAPSTTYQNSTPMHASSFIRQRSVSPPVANGIAIVGHGEDKDLFAAFNSETRVDVSSHFPPPPIDLNKDEKTFNSNTRKPLDLSKPQAWGKLEPSADLGFCDDDGDDPFGLNEVKPSYLAPFVSIPNKNEENLLGDFSKPVEELKGPKIYSPEPILRIDSNDEDEISWNAALKKLVKMGFSVEDSRRALVESNSKLNIQAAVNWILGHEQVKTPIQNPRNNTSRINEGRDTYTNKVLHHDSSPKVLYEPTIETKYNPPKPKENFDISRDAVAVGNNLFKTANTLWKTSQKKVHKVVSEFQQQDSASDPSQPKWMRNNAVHRDLTRRLSIVEGRDSQPKTEYMTDEARLLESTDQSPGVKVGAPMIKKFNPNLSKNQFSNTSRMLQPAGSPESRQRQSFYQEYEPKNRSTRQESEQTYISPARRKKKIPLASTIKHDSESSYKETSSISDNIFPISKDSIPKPTKPLPIKPKPKPRNLPYISSASLQLSTQHRLAGTAHYKRGDFASAYKSYSSSLDVLPPMHPINIVLLCNRALTSLKNGVPKSAILDADKALELIGQSRGDGEIIDLGTGQEGGTKQMKIFYGKALLRKAEALEQMERWKDAGEIWKKCVEQGIGGSTAAEGRTRCEKLLDHKPSIILNGVRSQINSRPRPARKPSFRMNNGDSAAIKRLREANEKAELADNQKLELIDKVDARIALWKDGKSDNLRALLGSLDAVLWEGSGWKNVGLHELIQNNKVKIHYMKAIGKTHPDKLPQDASMEVRMIAAQIFATLNECWDTFKKQNGM</sequence>
<dbReference type="HOGENOM" id="CLU_005723_0_0_1"/>
<name>A0A0B1P7E3_UNCNE</name>
<dbReference type="InterPro" id="IPR036869">
    <property type="entry name" value="J_dom_sf"/>
</dbReference>
<dbReference type="Gene3D" id="1.10.8.10">
    <property type="entry name" value="DNA helicase RuvA subunit, C-terminal domain"/>
    <property type="match status" value="1"/>
</dbReference>
<comment type="caution">
    <text evidence="3">The sequence shown here is derived from an EMBL/GenBank/DDBJ whole genome shotgun (WGS) entry which is preliminary data.</text>
</comment>
<dbReference type="Pfam" id="PF22562">
    <property type="entry name" value="UBA_7"/>
    <property type="match status" value="1"/>
</dbReference>
<dbReference type="InterPro" id="IPR011990">
    <property type="entry name" value="TPR-like_helical_dom_sf"/>
</dbReference>
<dbReference type="GO" id="GO:0072318">
    <property type="term" value="P:clathrin coat disassembly"/>
    <property type="evidence" value="ECO:0007669"/>
    <property type="project" value="TreeGrafter"/>
</dbReference>
<dbReference type="InterPro" id="IPR015940">
    <property type="entry name" value="UBA"/>
</dbReference>
<organism evidence="3 4">
    <name type="scientific">Uncinula necator</name>
    <name type="common">Grape powdery mildew</name>
    <dbReference type="NCBI Taxonomy" id="52586"/>
    <lineage>
        <taxon>Eukaryota</taxon>
        <taxon>Fungi</taxon>
        <taxon>Dikarya</taxon>
        <taxon>Ascomycota</taxon>
        <taxon>Pezizomycotina</taxon>
        <taxon>Leotiomycetes</taxon>
        <taxon>Erysiphales</taxon>
        <taxon>Erysiphaceae</taxon>
        <taxon>Erysiphe</taxon>
    </lineage>
</organism>
<feature type="compositionally biased region" description="Basic and acidic residues" evidence="1">
    <location>
        <begin position="532"/>
        <end position="543"/>
    </location>
</feature>
<dbReference type="FunFam" id="1.25.40.10:FF:000354">
    <property type="entry name" value="UBA domain-containing protein 7"/>
    <property type="match status" value="1"/>
</dbReference>
<dbReference type="InterPro" id="IPR019734">
    <property type="entry name" value="TPR_rpt"/>
</dbReference>
<feature type="compositionally biased region" description="Polar residues" evidence="1">
    <location>
        <begin position="500"/>
        <end position="513"/>
    </location>
</feature>
<evidence type="ECO:0000259" key="2">
    <source>
        <dbReference type="PROSITE" id="PS50030"/>
    </source>
</evidence>
<evidence type="ECO:0000313" key="3">
    <source>
        <dbReference type="EMBL" id="KHJ32826.1"/>
    </source>
</evidence>
<dbReference type="STRING" id="52586.A0A0B1P7E3"/>
<feature type="region of interest" description="Disordered" evidence="1">
    <location>
        <begin position="185"/>
        <end position="218"/>
    </location>
</feature>
<accession>A0A0B1P7E3</accession>
<dbReference type="SUPFAM" id="SSF48452">
    <property type="entry name" value="TPR-like"/>
    <property type="match status" value="1"/>
</dbReference>
<protein>
    <submittedName>
        <fullName evidence="3">Putative uba ts-n domain-containing protein</fullName>
    </submittedName>
</protein>
<dbReference type="GO" id="GO:0030276">
    <property type="term" value="F:clathrin binding"/>
    <property type="evidence" value="ECO:0007669"/>
    <property type="project" value="TreeGrafter"/>
</dbReference>
<feature type="domain" description="UBA" evidence="2">
    <location>
        <begin position="290"/>
        <end position="338"/>
    </location>
</feature>
<dbReference type="FunFam" id="1.10.287.110:FF:000002">
    <property type="entry name" value="putative tyrosine-protein phosphatase auxilin isoform X2"/>
    <property type="match status" value="1"/>
</dbReference>
<dbReference type="GO" id="GO:0072583">
    <property type="term" value="P:clathrin-dependent endocytosis"/>
    <property type="evidence" value="ECO:0007669"/>
    <property type="project" value="TreeGrafter"/>
</dbReference>
<gene>
    <name evidence="3" type="ORF">EV44_g2793</name>
</gene>
<dbReference type="GO" id="GO:0005737">
    <property type="term" value="C:cytoplasm"/>
    <property type="evidence" value="ECO:0007669"/>
    <property type="project" value="TreeGrafter"/>
</dbReference>
<dbReference type="Gene3D" id="1.25.40.10">
    <property type="entry name" value="Tetratricopeptide repeat domain"/>
    <property type="match status" value="1"/>
</dbReference>
<dbReference type="PROSITE" id="PS50030">
    <property type="entry name" value="UBA"/>
    <property type="match status" value="1"/>
</dbReference>
<dbReference type="PANTHER" id="PTHR23172">
    <property type="entry name" value="AUXILIN/CYCLIN G-ASSOCIATED KINASE-RELATED"/>
    <property type="match status" value="1"/>
</dbReference>
<evidence type="ECO:0000313" key="4">
    <source>
        <dbReference type="Proteomes" id="UP000030854"/>
    </source>
</evidence>
<dbReference type="InterPro" id="IPR009060">
    <property type="entry name" value="UBA-like_sf"/>
</dbReference>
<dbReference type="SUPFAM" id="SSF46934">
    <property type="entry name" value="UBA-like"/>
    <property type="match status" value="1"/>
</dbReference>
<dbReference type="GO" id="GO:0031982">
    <property type="term" value="C:vesicle"/>
    <property type="evidence" value="ECO:0007669"/>
    <property type="project" value="TreeGrafter"/>
</dbReference>
<dbReference type="SUPFAM" id="SSF46565">
    <property type="entry name" value="Chaperone J-domain"/>
    <property type="match status" value="1"/>
</dbReference>
<dbReference type="Gene3D" id="1.10.287.110">
    <property type="entry name" value="DnaJ domain"/>
    <property type="match status" value="1"/>
</dbReference>
<proteinExistence type="predicted"/>
<reference evidence="3 4" key="1">
    <citation type="journal article" date="2014" name="BMC Genomics">
        <title>Adaptive genomic structural variation in the grape powdery mildew pathogen, Erysiphe necator.</title>
        <authorList>
            <person name="Jones L."/>
            <person name="Riaz S."/>
            <person name="Morales-Cruz A."/>
            <person name="Amrine K.C."/>
            <person name="McGuire B."/>
            <person name="Gubler W.D."/>
            <person name="Walker M.A."/>
            <person name="Cantu D."/>
        </authorList>
    </citation>
    <scope>NUCLEOTIDE SEQUENCE [LARGE SCALE GENOMIC DNA]</scope>
    <source>
        <strain evidence="4">c</strain>
    </source>
</reference>
<feature type="region of interest" description="Disordered" evidence="1">
    <location>
        <begin position="1"/>
        <end position="41"/>
    </location>
</feature>
<dbReference type="SMART" id="SM00028">
    <property type="entry name" value="TPR"/>
    <property type="match status" value="3"/>
</dbReference>
<dbReference type="PANTHER" id="PTHR23172:SF19">
    <property type="entry name" value="J DOMAIN-CONTAINING PROTEIN"/>
    <property type="match status" value="1"/>
</dbReference>
<keyword evidence="4" id="KW-1185">Reference proteome</keyword>
<feature type="compositionally biased region" description="Polar residues" evidence="1">
    <location>
        <begin position="26"/>
        <end position="41"/>
    </location>
</feature>
<dbReference type="EMBL" id="JNVN01001795">
    <property type="protein sequence ID" value="KHJ32826.1"/>
    <property type="molecule type" value="Genomic_DNA"/>
</dbReference>
<dbReference type="OMA" id="MLPDKHP"/>
<dbReference type="Proteomes" id="UP000030854">
    <property type="component" value="Unassembled WGS sequence"/>
</dbReference>
<dbReference type="AlphaFoldDB" id="A0A0B1P7E3"/>
<feature type="region of interest" description="Disordered" evidence="1">
    <location>
        <begin position="482"/>
        <end position="608"/>
    </location>
</feature>